<dbReference type="Proteomes" id="UP001152607">
    <property type="component" value="Unassembled WGS sequence"/>
</dbReference>
<sequence>MAFLPPCFTPRSGYDVTRRLPNVVFCTSATIVNVFHRSRCSKCLLT</sequence>
<organism evidence="1 2">
    <name type="scientific">Periconia digitata</name>
    <dbReference type="NCBI Taxonomy" id="1303443"/>
    <lineage>
        <taxon>Eukaryota</taxon>
        <taxon>Fungi</taxon>
        <taxon>Dikarya</taxon>
        <taxon>Ascomycota</taxon>
        <taxon>Pezizomycotina</taxon>
        <taxon>Dothideomycetes</taxon>
        <taxon>Pleosporomycetidae</taxon>
        <taxon>Pleosporales</taxon>
        <taxon>Massarineae</taxon>
        <taxon>Periconiaceae</taxon>
        <taxon>Periconia</taxon>
    </lineage>
</organism>
<reference evidence="1" key="1">
    <citation type="submission" date="2023-01" db="EMBL/GenBank/DDBJ databases">
        <authorList>
            <person name="Van Ghelder C."/>
            <person name="Rancurel C."/>
        </authorList>
    </citation>
    <scope>NUCLEOTIDE SEQUENCE</scope>
    <source>
        <strain evidence="1">CNCM I-4278</strain>
    </source>
</reference>
<accession>A0A9W4U628</accession>
<dbReference type="AlphaFoldDB" id="A0A9W4U628"/>
<dbReference type="EMBL" id="CAOQHR010000002">
    <property type="protein sequence ID" value="CAI6297879.1"/>
    <property type="molecule type" value="Genomic_DNA"/>
</dbReference>
<evidence type="ECO:0000313" key="2">
    <source>
        <dbReference type="Proteomes" id="UP001152607"/>
    </source>
</evidence>
<gene>
    <name evidence="1" type="ORF">PDIGIT_LOCUS2721</name>
</gene>
<evidence type="ECO:0000313" key="1">
    <source>
        <dbReference type="EMBL" id="CAI6297879.1"/>
    </source>
</evidence>
<keyword evidence="2" id="KW-1185">Reference proteome</keyword>
<comment type="caution">
    <text evidence="1">The sequence shown here is derived from an EMBL/GenBank/DDBJ whole genome shotgun (WGS) entry which is preliminary data.</text>
</comment>
<protein>
    <submittedName>
        <fullName evidence="1">Uncharacterized protein</fullName>
    </submittedName>
</protein>
<proteinExistence type="predicted"/>
<name>A0A9W4U628_9PLEO</name>